<feature type="region of interest" description="Disordered" evidence="7">
    <location>
        <begin position="98"/>
        <end position="172"/>
    </location>
</feature>
<dbReference type="Gene3D" id="3.40.50.300">
    <property type="entry name" value="P-loop containing nucleotide triphosphate hydrolases"/>
    <property type="match status" value="2"/>
</dbReference>
<protein>
    <recommendedName>
        <fullName evidence="8">Helicase ATP-binding domain-containing protein</fullName>
    </recommendedName>
</protein>
<comment type="caution">
    <text evidence="9">The sequence shown here is derived from an EMBL/GenBank/DDBJ whole genome shotgun (WGS) entry which is preliminary data.</text>
</comment>
<keyword evidence="3" id="KW-0378">Hydrolase</keyword>
<dbReference type="CDD" id="cd18808">
    <property type="entry name" value="SF1_C_Upf1"/>
    <property type="match status" value="1"/>
</dbReference>
<organism evidence="9 10">
    <name type="scientific">Riccia fluitans</name>
    <dbReference type="NCBI Taxonomy" id="41844"/>
    <lineage>
        <taxon>Eukaryota</taxon>
        <taxon>Viridiplantae</taxon>
        <taxon>Streptophyta</taxon>
        <taxon>Embryophyta</taxon>
        <taxon>Marchantiophyta</taxon>
        <taxon>Marchantiopsida</taxon>
        <taxon>Marchantiidae</taxon>
        <taxon>Marchantiales</taxon>
        <taxon>Ricciaceae</taxon>
        <taxon>Riccia</taxon>
    </lineage>
</organism>
<dbReference type="CDD" id="cd18044">
    <property type="entry name" value="DEXXQc_SMUBP2"/>
    <property type="match status" value="1"/>
</dbReference>
<dbReference type="InterPro" id="IPR050534">
    <property type="entry name" value="Coronavir_polyprotein_1ab"/>
</dbReference>
<name>A0ABD1YSD0_9MARC</name>
<keyword evidence="2" id="KW-0547">Nucleotide-binding</keyword>
<dbReference type="InterPro" id="IPR027417">
    <property type="entry name" value="P-loop_NTPase"/>
</dbReference>
<dbReference type="GO" id="GO:0016787">
    <property type="term" value="F:hydrolase activity"/>
    <property type="evidence" value="ECO:0007669"/>
    <property type="project" value="UniProtKB-KW"/>
</dbReference>
<evidence type="ECO:0000313" key="9">
    <source>
        <dbReference type="EMBL" id="KAL2633676.1"/>
    </source>
</evidence>
<keyword evidence="4" id="KW-0347">Helicase</keyword>
<accession>A0ABD1YSD0</accession>
<evidence type="ECO:0000256" key="2">
    <source>
        <dbReference type="ARBA" id="ARBA00022741"/>
    </source>
</evidence>
<keyword evidence="10" id="KW-1185">Reference proteome</keyword>
<feature type="compositionally biased region" description="Polar residues" evidence="7">
    <location>
        <begin position="137"/>
        <end position="149"/>
    </location>
</feature>
<sequence>MTKLMASSTSFSGVSLLSGLTSHQSFSDRRLIQCGEKLTASVGPSGFFGCSLVAQQPSWARLNVKPQQQYQPPPCISTGSILPQFNARPVASRCIATQAGTAQPVEKSQSQTKVRRRRRSRRPRVKAEKKPLEASADNGSSGAVSSITAKSPAEESDAEALTSDSTDVDEGKGCEKTLASDLQQLSGQNGDPLGKKVLGKPVMKWIARGMEGLASVVAHAEERGVIQEVEGIMKQGGLAFVTMAQPYLAENPMPLHQEALCLKASTHYPTLFDHFQRGLREALQELQEKGVLENWQQSHAWKLLKENAKSDGHRKFTRNAYEHRKGAVGLSREKVAAIQERIDTFVAKAFELLRLERDAELEATQQSLDSVPAGSPPPTPDSEELLLAEEDLHPEAHDTIRNLMAVSSSTGLGGMHLVTFAAKGKERLPPTSISPGDMVFVRVADSKGAGATECMRGSVYSLGQDGTTIAVAMEARYGDPTFSRLFGRPLRIDRTSDLADATTYQRDCEALDRLQKHGLQKKNTALSVVKTLFGEVSDCDWLKLPDLEESPVVATLDEGFDDSQRKAINIGLDKRKPVVIIQGPPGTGKTKVVVEIMMQAVAQGEKVLATAPTNAAVDNLVERLALAGINVVRVGNPARVAPAVVERSLSHIVESNLAGFRRDLGRRRADLRSDLRQCLGDESMEVGIRQMLKQIGRQLKQKEKELVDETLNQAQVILCTNTGAGDNLVRQRGPFGLVVIDEAGQAIEPSCWIPLLLGKRAILSGDQCQLAPTILSRQAMEGGLGISLMERASELHGGVLSTMLTTQYRMHKVIAQWSSVQMYKGLLKSHSSVKSRLLCHSPEVEPTWITQVPLLLLDTRLAHGSLIAGCEESMDPAGTGSFYNEGEADIVMEHIRALLSAGVVAENIAVQSPYQAQVQLLRDRAEGIPGAEGVQIASVDSFQGREADAVIISMVRSNRMGVVGFLGDDRRMNVAITRARKHVAIVCDSTTVSRNSFLRKLLQYIRQNAKGSSVFLFHHFPEATNSPFFPEPNARAVLC</sequence>
<dbReference type="PANTHER" id="PTHR43788">
    <property type="entry name" value="DNA2/NAM7 HELICASE FAMILY MEMBER"/>
    <property type="match status" value="1"/>
</dbReference>
<dbReference type="SMART" id="SM00487">
    <property type="entry name" value="DEXDc"/>
    <property type="match status" value="1"/>
</dbReference>
<evidence type="ECO:0000313" key="10">
    <source>
        <dbReference type="Proteomes" id="UP001605036"/>
    </source>
</evidence>
<keyword evidence="5" id="KW-0067">ATP-binding</keyword>
<evidence type="ECO:0000256" key="4">
    <source>
        <dbReference type="ARBA" id="ARBA00022806"/>
    </source>
</evidence>
<dbReference type="EMBL" id="JBHFFA010000003">
    <property type="protein sequence ID" value="KAL2633676.1"/>
    <property type="molecule type" value="Genomic_DNA"/>
</dbReference>
<feature type="compositionally biased region" description="Basic residues" evidence="7">
    <location>
        <begin position="113"/>
        <end position="124"/>
    </location>
</feature>
<dbReference type="Gene3D" id="2.40.30.270">
    <property type="match status" value="1"/>
</dbReference>
<evidence type="ECO:0000256" key="3">
    <source>
        <dbReference type="ARBA" id="ARBA00022801"/>
    </source>
</evidence>
<dbReference type="Proteomes" id="UP001605036">
    <property type="component" value="Unassembled WGS sequence"/>
</dbReference>
<comment type="similarity">
    <text evidence="1">Belongs to the DNA2/NAM7 helicase family.</text>
</comment>
<feature type="region of interest" description="Disordered" evidence="7">
    <location>
        <begin position="364"/>
        <end position="383"/>
    </location>
</feature>
<evidence type="ECO:0000256" key="6">
    <source>
        <dbReference type="ARBA" id="ARBA00048432"/>
    </source>
</evidence>
<dbReference type="GO" id="GO:0005524">
    <property type="term" value="F:ATP binding"/>
    <property type="evidence" value="ECO:0007669"/>
    <property type="project" value="UniProtKB-KW"/>
</dbReference>
<evidence type="ECO:0000256" key="1">
    <source>
        <dbReference type="ARBA" id="ARBA00007913"/>
    </source>
</evidence>
<evidence type="ECO:0000259" key="8">
    <source>
        <dbReference type="SMART" id="SM00487"/>
    </source>
</evidence>
<dbReference type="InterPro" id="IPR014001">
    <property type="entry name" value="Helicase_ATP-bd"/>
</dbReference>
<evidence type="ECO:0000256" key="5">
    <source>
        <dbReference type="ARBA" id="ARBA00022840"/>
    </source>
</evidence>
<dbReference type="Pfam" id="PF13086">
    <property type="entry name" value="AAA_11"/>
    <property type="match status" value="1"/>
</dbReference>
<dbReference type="PANTHER" id="PTHR43788:SF3">
    <property type="entry name" value="P-LOOP CONTAINING NUCLEOSIDE TRIPHOSPHATE HYDROLASES SUPERFAMILY PROTEIN"/>
    <property type="match status" value="1"/>
</dbReference>
<evidence type="ECO:0000256" key="7">
    <source>
        <dbReference type="SAM" id="MobiDB-lite"/>
    </source>
</evidence>
<dbReference type="AlphaFoldDB" id="A0ABD1YSD0"/>
<feature type="domain" description="Helicase ATP-binding" evidence="8">
    <location>
        <begin position="556"/>
        <end position="756"/>
    </location>
</feature>
<dbReference type="GO" id="GO:0003678">
    <property type="term" value="F:DNA helicase activity"/>
    <property type="evidence" value="ECO:0007669"/>
    <property type="project" value="UniProtKB-EC"/>
</dbReference>
<feature type="compositionally biased region" description="Polar residues" evidence="7">
    <location>
        <begin position="98"/>
        <end position="112"/>
    </location>
</feature>
<dbReference type="SUPFAM" id="SSF52540">
    <property type="entry name" value="P-loop containing nucleoside triphosphate hydrolases"/>
    <property type="match status" value="1"/>
</dbReference>
<proteinExistence type="inferred from homology"/>
<dbReference type="InterPro" id="IPR041677">
    <property type="entry name" value="DNA2/NAM7_AAA_11"/>
</dbReference>
<reference evidence="9 10" key="1">
    <citation type="submission" date="2024-09" db="EMBL/GenBank/DDBJ databases">
        <title>Chromosome-scale assembly of Riccia fluitans.</title>
        <authorList>
            <person name="Paukszto L."/>
            <person name="Sawicki J."/>
            <person name="Karawczyk K."/>
            <person name="Piernik-Szablinska J."/>
            <person name="Szczecinska M."/>
            <person name="Mazdziarz M."/>
        </authorList>
    </citation>
    <scope>NUCLEOTIDE SEQUENCE [LARGE SCALE GENOMIC DNA]</scope>
    <source>
        <strain evidence="9">Rf_01</strain>
        <tissue evidence="9">Aerial parts of the thallus</tissue>
    </source>
</reference>
<dbReference type="InterPro" id="IPR047187">
    <property type="entry name" value="SF1_C_Upf1"/>
</dbReference>
<gene>
    <name evidence="9" type="ORF">R1flu_005155</name>
</gene>
<dbReference type="Pfam" id="PF13087">
    <property type="entry name" value="AAA_12"/>
    <property type="match status" value="1"/>
</dbReference>
<comment type="catalytic activity">
    <reaction evidence="6">
        <text>ATP + H2O = ADP + phosphate + H(+)</text>
        <dbReference type="Rhea" id="RHEA:13065"/>
        <dbReference type="ChEBI" id="CHEBI:15377"/>
        <dbReference type="ChEBI" id="CHEBI:15378"/>
        <dbReference type="ChEBI" id="CHEBI:30616"/>
        <dbReference type="ChEBI" id="CHEBI:43474"/>
        <dbReference type="ChEBI" id="CHEBI:456216"/>
        <dbReference type="EC" id="3.6.4.12"/>
    </reaction>
    <physiologicalReaction direction="left-to-right" evidence="6">
        <dbReference type="Rhea" id="RHEA:13066"/>
    </physiologicalReaction>
</comment>
<dbReference type="InterPro" id="IPR041679">
    <property type="entry name" value="DNA2/NAM7-like_C"/>
</dbReference>